<dbReference type="AlphaFoldDB" id="A0A6A6E4T3"/>
<evidence type="ECO:0000256" key="1">
    <source>
        <dbReference type="SAM" id="MobiDB-lite"/>
    </source>
</evidence>
<gene>
    <name evidence="4" type="ORF">K469DRAFT_706822</name>
</gene>
<dbReference type="OrthoDB" id="3799764at2759"/>
<protein>
    <recommendedName>
        <fullName evidence="6">Extracellular membrane protein CFEM domain-containing protein</fullName>
    </recommendedName>
</protein>
<feature type="region of interest" description="Disordered" evidence="1">
    <location>
        <begin position="21"/>
        <end position="72"/>
    </location>
</feature>
<keyword evidence="5" id="KW-1185">Reference proteome</keyword>
<feature type="transmembrane region" description="Helical" evidence="2">
    <location>
        <begin position="308"/>
        <end position="325"/>
    </location>
</feature>
<organism evidence="4 5">
    <name type="scientific">Zopfia rhizophila CBS 207.26</name>
    <dbReference type="NCBI Taxonomy" id="1314779"/>
    <lineage>
        <taxon>Eukaryota</taxon>
        <taxon>Fungi</taxon>
        <taxon>Dikarya</taxon>
        <taxon>Ascomycota</taxon>
        <taxon>Pezizomycotina</taxon>
        <taxon>Dothideomycetes</taxon>
        <taxon>Dothideomycetes incertae sedis</taxon>
        <taxon>Zopfiaceae</taxon>
        <taxon>Zopfia</taxon>
    </lineage>
</organism>
<evidence type="ECO:0000313" key="5">
    <source>
        <dbReference type="Proteomes" id="UP000800200"/>
    </source>
</evidence>
<keyword evidence="2" id="KW-1133">Transmembrane helix</keyword>
<keyword evidence="3" id="KW-0732">Signal</keyword>
<reference evidence="4" key="1">
    <citation type="journal article" date="2020" name="Stud. Mycol.">
        <title>101 Dothideomycetes genomes: a test case for predicting lifestyles and emergence of pathogens.</title>
        <authorList>
            <person name="Haridas S."/>
            <person name="Albert R."/>
            <person name="Binder M."/>
            <person name="Bloem J."/>
            <person name="Labutti K."/>
            <person name="Salamov A."/>
            <person name="Andreopoulos B."/>
            <person name="Baker S."/>
            <person name="Barry K."/>
            <person name="Bills G."/>
            <person name="Bluhm B."/>
            <person name="Cannon C."/>
            <person name="Castanera R."/>
            <person name="Culley D."/>
            <person name="Daum C."/>
            <person name="Ezra D."/>
            <person name="Gonzalez J."/>
            <person name="Henrissat B."/>
            <person name="Kuo A."/>
            <person name="Liang C."/>
            <person name="Lipzen A."/>
            <person name="Lutzoni F."/>
            <person name="Magnuson J."/>
            <person name="Mondo S."/>
            <person name="Nolan M."/>
            <person name="Ohm R."/>
            <person name="Pangilinan J."/>
            <person name="Park H.-J."/>
            <person name="Ramirez L."/>
            <person name="Alfaro M."/>
            <person name="Sun H."/>
            <person name="Tritt A."/>
            <person name="Yoshinaga Y."/>
            <person name="Zwiers L.-H."/>
            <person name="Turgeon B."/>
            <person name="Goodwin S."/>
            <person name="Spatafora J."/>
            <person name="Crous P."/>
            <person name="Grigoriev I."/>
        </authorList>
    </citation>
    <scope>NUCLEOTIDE SEQUENCE</scope>
    <source>
        <strain evidence="4">CBS 207.26</strain>
    </source>
</reference>
<keyword evidence="2" id="KW-0812">Transmembrane</keyword>
<feature type="signal peptide" evidence="3">
    <location>
        <begin position="1"/>
        <end position="19"/>
    </location>
</feature>
<evidence type="ECO:0000313" key="4">
    <source>
        <dbReference type="EMBL" id="KAF2186163.1"/>
    </source>
</evidence>
<proteinExistence type="predicted"/>
<accession>A0A6A6E4T3</accession>
<dbReference type="EMBL" id="ML994630">
    <property type="protein sequence ID" value="KAF2186163.1"/>
    <property type="molecule type" value="Genomic_DNA"/>
</dbReference>
<dbReference type="Proteomes" id="UP000800200">
    <property type="component" value="Unassembled WGS sequence"/>
</dbReference>
<sequence length="326" mass="34000">MQSFSIIVALAVLSDIAYAAGGFRPPRPAEPKPPSVPKPPGQPFGQPKPGGAPFSPEYEPTVNDPNKVPPQAEIQSNMGSLEQRLGILNNALDVAQEVVKAFLATSASTATESERVGGFFATKSSSAPATTTSMDVTFTQTSTLPSSSFTACKSYASILSSCASATTSFHSLNPTSQASCACYSNATTTVSCSIGTKLATVPTLAASRFDDAANSCHEFFERQGYERIADALAGLQRNETGRNQKMPGAGFCVKIDAAVKDANFNRTNATMGLSKALEPSPYTQCLSSPGPSSGDGARVSGSTMFDRTIFVTGPIVLAVLSYVLFS</sequence>
<feature type="compositionally biased region" description="Low complexity" evidence="1">
    <location>
        <begin position="43"/>
        <end position="54"/>
    </location>
</feature>
<evidence type="ECO:0000256" key="3">
    <source>
        <dbReference type="SAM" id="SignalP"/>
    </source>
</evidence>
<name>A0A6A6E4T3_9PEZI</name>
<feature type="compositionally biased region" description="Pro residues" evidence="1">
    <location>
        <begin position="25"/>
        <end position="42"/>
    </location>
</feature>
<evidence type="ECO:0000256" key="2">
    <source>
        <dbReference type="SAM" id="Phobius"/>
    </source>
</evidence>
<feature type="chain" id="PRO_5025449796" description="Extracellular membrane protein CFEM domain-containing protein" evidence="3">
    <location>
        <begin position="20"/>
        <end position="326"/>
    </location>
</feature>
<evidence type="ECO:0008006" key="6">
    <source>
        <dbReference type="Google" id="ProtNLM"/>
    </source>
</evidence>
<keyword evidence="2" id="KW-0472">Membrane</keyword>